<evidence type="ECO:0000256" key="4">
    <source>
        <dbReference type="ARBA" id="ARBA00022857"/>
    </source>
</evidence>
<dbReference type="OrthoDB" id="66881at2759"/>
<dbReference type="GO" id="GO:0004499">
    <property type="term" value="F:N,N-dimethylaniline monooxygenase activity"/>
    <property type="evidence" value="ECO:0007669"/>
    <property type="project" value="InterPro"/>
</dbReference>
<dbReference type="PIRSF" id="PIRSF000332">
    <property type="entry name" value="FMO"/>
    <property type="match status" value="1"/>
</dbReference>
<comment type="similarity">
    <text evidence="1">Belongs to the FMO family.</text>
</comment>
<dbReference type="GO" id="GO:0050660">
    <property type="term" value="F:flavin adenine dinucleotide binding"/>
    <property type="evidence" value="ECO:0007669"/>
    <property type="project" value="InterPro"/>
</dbReference>
<dbReference type="Proteomes" id="UP000030752">
    <property type="component" value="Unassembled WGS sequence"/>
</dbReference>
<dbReference type="EMBL" id="KB822712">
    <property type="protein sequence ID" value="ETN45301.1"/>
    <property type="molecule type" value="Genomic_DNA"/>
</dbReference>
<dbReference type="GeneID" id="19976471"/>
<dbReference type="PANTHER" id="PTHR23023">
    <property type="entry name" value="DIMETHYLANILINE MONOOXYGENASE"/>
    <property type="match status" value="1"/>
</dbReference>
<dbReference type="HOGENOM" id="CLU_006909_8_1_1"/>
<dbReference type="VEuPathDB" id="FungiDB:HMPREF1541_09132"/>
<evidence type="ECO:0000313" key="7">
    <source>
        <dbReference type="Proteomes" id="UP000030752"/>
    </source>
</evidence>
<keyword evidence="3" id="KW-0274">FAD</keyword>
<dbReference type="InParanoid" id="W2S997"/>
<dbReference type="eggNOG" id="KOG1399">
    <property type="taxonomic scope" value="Eukaryota"/>
</dbReference>
<dbReference type="SUPFAM" id="SSF51905">
    <property type="entry name" value="FAD/NAD(P)-binding domain"/>
    <property type="match status" value="1"/>
</dbReference>
<keyword evidence="5" id="KW-0560">Oxidoreductase</keyword>
<dbReference type="InterPro" id="IPR036188">
    <property type="entry name" value="FAD/NAD-bd_sf"/>
</dbReference>
<evidence type="ECO:0000256" key="5">
    <source>
        <dbReference type="ARBA" id="ARBA00023002"/>
    </source>
</evidence>
<proteinExistence type="inferred from homology"/>
<name>W2S997_CYPE1</name>
<keyword evidence="2" id="KW-0285">Flavoprotein</keyword>
<dbReference type="InterPro" id="IPR000960">
    <property type="entry name" value="Flavin_mOase"/>
</dbReference>
<evidence type="ECO:0000256" key="1">
    <source>
        <dbReference type="ARBA" id="ARBA00009183"/>
    </source>
</evidence>
<dbReference type="AlphaFoldDB" id="W2S997"/>
<protein>
    <submittedName>
        <fullName evidence="6">Uncharacterized protein</fullName>
    </submittedName>
</protein>
<dbReference type="InterPro" id="IPR050346">
    <property type="entry name" value="FMO-like"/>
</dbReference>
<dbReference type="RefSeq" id="XP_008712029.1">
    <property type="nucleotide sequence ID" value="XM_008713807.1"/>
</dbReference>
<evidence type="ECO:0000256" key="3">
    <source>
        <dbReference type="ARBA" id="ARBA00022827"/>
    </source>
</evidence>
<reference evidence="6 7" key="1">
    <citation type="submission" date="2013-03" db="EMBL/GenBank/DDBJ databases">
        <title>The Genome Sequence of Phialophora europaea CBS 101466.</title>
        <authorList>
            <consortium name="The Broad Institute Genomics Platform"/>
            <person name="Cuomo C."/>
            <person name="de Hoog S."/>
            <person name="Gorbushina A."/>
            <person name="Walker B."/>
            <person name="Young S.K."/>
            <person name="Zeng Q."/>
            <person name="Gargeya S."/>
            <person name="Fitzgerald M."/>
            <person name="Haas B."/>
            <person name="Abouelleil A."/>
            <person name="Allen A.W."/>
            <person name="Alvarado L."/>
            <person name="Arachchi H.M."/>
            <person name="Berlin A.M."/>
            <person name="Chapman S.B."/>
            <person name="Gainer-Dewar J."/>
            <person name="Goldberg J."/>
            <person name="Griggs A."/>
            <person name="Gujja S."/>
            <person name="Hansen M."/>
            <person name="Howarth C."/>
            <person name="Imamovic A."/>
            <person name="Ireland A."/>
            <person name="Larimer J."/>
            <person name="McCowan C."/>
            <person name="Murphy C."/>
            <person name="Pearson M."/>
            <person name="Poon T.W."/>
            <person name="Priest M."/>
            <person name="Roberts A."/>
            <person name="Saif S."/>
            <person name="Shea T."/>
            <person name="Sisk P."/>
            <person name="Sykes S."/>
            <person name="Wortman J."/>
            <person name="Nusbaum C."/>
            <person name="Birren B."/>
        </authorList>
    </citation>
    <scope>NUCLEOTIDE SEQUENCE [LARGE SCALE GENOMIC DNA]</scope>
    <source>
        <strain evidence="6 7">CBS 101466</strain>
    </source>
</reference>
<dbReference type="Gene3D" id="3.50.50.60">
    <property type="entry name" value="FAD/NAD(P)-binding domain"/>
    <property type="match status" value="1"/>
</dbReference>
<evidence type="ECO:0000256" key="2">
    <source>
        <dbReference type="ARBA" id="ARBA00022630"/>
    </source>
</evidence>
<dbReference type="Pfam" id="PF00743">
    <property type="entry name" value="FMO-like"/>
    <property type="match status" value="1"/>
</dbReference>
<dbReference type="PRINTS" id="PR00370">
    <property type="entry name" value="FMOXYGENASE"/>
</dbReference>
<sequence length="518" mass="58747">MGLVTLKNLLEESFDAVGFDRNTYIGGLWKYTDAHTTSVLRTTRVNVSRERCCFTDYPFRECTGSYPTAEEVQTYLEDYAEEFGLLKRCRLGVVVEEVRRDEARATWIVRTKECGEEKVQEFDKVVVCSGSNAIPIMPRLGGQQCFQGRIMHSVAFKEPEDFHGQKVLLVGLGNTAADIANSLVSVSDKIWLSHRTGGIVLPRTLPDGTSLDHNTSYRKMSIFDTLEQYVPSLAQWALMKFIHGVQSKIWVMKPEWRLDPAPTPSHKLFIVSDDLISNLESGNVSSVAGVKRIKDAQTVELEDGQVVDPDTIILCTGFRIDYSVLGSHDPTRHDLTANAGHSPLPVLYRNLFSLDHPDSLACMGAIVYMAPAFEIFDLASMAIAQLWKAERGQRSPRFPPQHEMLDQVKCHLSFMRSLLAKGAGNPRWVRGYEWLAWIQDVIGCRLDEHLSPWSWQAWTFWWEDRELSNLMTRGIPSPHFHRVFDGQGRRKRWPGARSAIVKMNEEVKSGRTNTSKLK</sequence>
<gene>
    <name evidence="6" type="ORF">HMPREF1541_09132</name>
</gene>
<dbReference type="InterPro" id="IPR020946">
    <property type="entry name" value="Flavin_mOase-like"/>
</dbReference>
<keyword evidence="4" id="KW-0521">NADP</keyword>
<evidence type="ECO:0000313" key="6">
    <source>
        <dbReference type="EMBL" id="ETN45301.1"/>
    </source>
</evidence>
<accession>W2S997</accession>
<keyword evidence="7" id="KW-1185">Reference proteome</keyword>
<organism evidence="6 7">
    <name type="scientific">Cyphellophora europaea (strain CBS 101466)</name>
    <name type="common">Phialophora europaea</name>
    <dbReference type="NCBI Taxonomy" id="1220924"/>
    <lineage>
        <taxon>Eukaryota</taxon>
        <taxon>Fungi</taxon>
        <taxon>Dikarya</taxon>
        <taxon>Ascomycota</taxon>
        <taxon>Pezizomycotina</taxon>
        <taxon>Eurotiomycetes</taxon>
        <taxon>Chaetothyriomycetidae</taxon>
        <taxon>Chaetothyriales</taxon>
        <taxon>Cyphellophoraceae</taxon>
        <taxon>Cyphellophora</taxon>
    </lineage>
</organism>
<dbReference type="GO" id="GO:0050661">
    <property type="term" value="F:NADP binding"/>
    <property type="evidence" value="ECO:0007669"/>
    <property type="project" value="InterPro"/>
</dbReference>